<feature type="transmembrane region" description="Helical" evidence="1">
    <location>
        <begin position="492"/>
        <end position="514"/>
    </location>
</feature>
<keyword evidence="4" id="KW-1185">Reference proteome</keyword>
<feature type="domain" description="Peptidase M1 membrane alanine aminopeptidase" evidence="2">
    <location>
        <begin position="842"/>
        <end position="1040"/>
    </location>
</feature>
<keyword evidence="1" id="KW-0472">Membrane</keyword>
<accession>A0ABT8R768</accession>
<dbReference type="InterPro" id="IPR027268">
    <property type="entry name" value="Peptidase_M4/M1_CTD_sf"/>
</dbReference>
<keyword evidence="3" id="KW-0645">Protease</keyword>
<feature type="transmembrane region" description="Helical" evidence="1">
    <location>
        <begin position="291"/>
        <end position="310"/>
    </location>
</feature>
<evidence type="ECO:0000313" key="4">
    <source>
        <dbReference type="Proteomes" id="UP001168528"/>
    </source>
</evidence>
<dbReference type="SUPFAM" id="SSF55486">
    <property type="entry name" value="Metalloproteases ('zincins'), catalytic domain"/>
    <property type="match status" value="1"/>
</dbReference>
<feature type="transmembrane region" description="Helical" evidence="1">
    <location>
        <begin position="378"/>
        <end position="404"/>
    </location>
</feature>
<reference evidence="3" key="1">
    <citation type="submission" date="2023-07" db="EMBL/GenBank/DDBJ databases">
        <title>The genome sequence of Rhodocytophaga aerolata KACC 12507.</title>
        <authorList>
            <person name="Zhang X."/>
        </authorList>
    </citation>
    <scope>NUCLEOTIDE SEQUENCE</scope>
    <source>
        <strain evidence="3">KACC 12507</strain>
    </source>
</reference>
<evidence type="ECO:0000259" key="2">
    <source>
        <dbReference type="Pfam" id="PF01433"/>
    </source>
</evidence>
<evidence type="ECO:0000256" key="1">
    <source>
        <dbReference type="SAM" id="Phobius"/>
    </source>
</evidence>
<feature type="transmembrane region" description="Helical" evidence="1">
    <location>
        <begin position="22"/>
        <end position="47"/>
    </location>
</feature>
<feature type="transmembrane region" description="Helical" evidence="1">
    <location>
        <begin position="117"/>
        <end position="138"/>
    </location>
</feature>
<feature type="transmembrane region" description="Helical" evidence="1">
    <location>
        <begin position="416"/>
        <end position="436"/>
    </location>
</feature>
<protein>
    <submittedName>
        <fullName evidence="3">M1 family aminopeptidase</fullName>
    </submittedName>
</protein>
<dbReference type="Pfam" id="PF01433">
    <property type="entry name" value="Peptidase_M1"/>
    <property type="match status" value="1"/>
</dbReference>
<feature type="transmembrane region" description="Helical" evidence="1">
    <location>
        <begin position="322"/>
        <end position="346"/>
    </location>
</feature>
<feature type="transmembrane region" description="Helical" evidence="1">
    <location>
        <begin position="442"/>
        <end position="460"/>
    </location>
</feature>
<keyword evidence="3" id="KW-0378">Hydrolase</keyword>
<feature type="transmembrane region" description="Helical" evidence="1">
    <location>
        <begin position="145"/>
        <end position="163"/>
    </location>
</feature>
<keyword evidence="1" id="KW-1133">Transmembrane helix</keyword>
<proteinExistence type="predicted"/>
<keyword evidence="3" id="KW-0031">Aminopeptidase</keyword>
<keyword evidence="1" id="KW-0812">Transmembrane</keyword>
<feature type="transmembrane region" description="Helical" evidence="1">
    <location>
        <begin position="73"/>
        <end position="97"/>
    </location>
</feature>
<feature type="transmembrane region" description="Helical" evidence="1">
    <location>
        <begin position="526"/>
        <end position="548"/>
    </location>
</feature>
<sequence length="1172" mass="134674">MVSDVVQIGGGNGRLYKNTPFIINNMVIILSIIGTVVASAVMSVPVYRDLEQKVHTFYYTFPINKTQYLSGRFIGSFLVLLFIFLSVELGIFAATLWPSQPDDQLVPFQWQAYLRPFVVFLLPNLLFTGTIFFALVALTRTIMAAYLGSVVFLVAYLIALDAVSTLEDQWMVALIDPFGISASEYVTRYWTIAEKNTALLPIDRLILLNRLIWISISLCLLGLTYLRFDLSLLTRASAKKASKKQEKEVISIQYENEIVLPKVKKRFHLFASYRKLISLAVLETVAILKDIYFIAILAAGVIFLGVDAYYSNRIYGTPTYPLTYLVLAIKEFNFILFAVVITIFYAGELVWRERVTRVATFADAFPVPNWLSYGSKLLALYAICCILCICIMVVGLATQLLQGYTHLELDLYIKELFLLTLPFYLMLATFSFFVQVLVNNKFIGHLLVILLFIINTLVLPQLDYPHHLYRFATRPDYIYSDMNGYGHFRKSLFWFTLYWSVFTGILIVVGNVFWRRGTDLRPQYGLMPWATLFLLGVSFCAIGGYIYFNTNVLNAYYSPGDQSILAADYEKQYKQYQHVPQPRITDVKLQVDLFPEERRVYIQGTYILQNKTNRIIDSLHINTGTEADLHSKIKLSTLQLDNKPGRNILTDNRVGYYIYKLPQPLQPGQRITMQYTLEMYTLGFRSSTENNQLVKNGTFFNSNLLPSIGYNPDAELAGNTQREDLGLPAKERMASVTDSAALKNNYISRNADWITFEATLSTTPDQIAIAPGYLQKEWLENGRRYFQYTMDAKMLNFYSFLSAHYQVKKDVWQPKDTSSNQVNIEIYYHPGHEYNLGRMIKSVKQSLDYFTQNFSPYQHRQIRIIEFPRYATFAQSFPNTIPYSESLGFIARVSDKQDDIDYPYYITAHEVAHQWWAHQVIGGHVQGATFLSESLSQYAALMVMEKEYGKEQMKRFLRYELDNYLTGRSAESEKELPLYKVENQDYIHYNKGSLAMYTLRDYIGEDKVNQALAAFIKQTSFQEPPYTNSLELLTFIEKATPDSLHYLLTDLFKEITLYENRVTDATYQHTGGNKYKVALQVEAKKLIADSLGYERETALNDWIEIGVFAEENSKSARGQKPLYLAKHRLHAGSNSIEVAIEGKPARAGIDPYYKLIDRNPEDNTQPVKLKRK</sequence>
<feature type="transmembrane region" description="Helical" evidence="1">
    <location>
        <begin position="207"/>
        <end position="226"/>
    </location>
</feature>
<dbReference type="Gene3D" id="1.10.390.10">
    <property type="entry name" value="Neutral Protease Domain 2"/>
    <property type="match status" value="1"/>
</dbReference>
<name>A0ABT8R768_9BACT</name>
<dbReference type="InterPro" id="IPR014782">
    <property type="entry name" value="Peptidase_M1_dom"/>
</dbReference>
<organism evidence="3 4">
    <name type="scientific">Rhodocytophaga aerolata</name>
    <dbReference type="NCBI Taxonomy" id="455078"/>
    <lineage>
        <taxon>Bacteria</taxon>
        <taxon>Pseudomonadati</taxon>
        <taxon>Bacteroidota</taxon>
        <taxon>Cytophagia</taxon>
        <taxon>Cytophagales</taxon>
        <taxon>Rhodocytophagaceae</taxon>
        <taxon>Rhodocytophaga</taxon>
    </lineage>
</organism>
<evidence type="ECO:0000313" key="3">
    <source>
        <dbReference type="EMBL" id="MDO1447947.1"/>
    </source>
</evidence>
<dbReference type="GO" id="GO:0004177">
    <property type="term" value="F:aminopeptidase activity"/>
    <property type="evidence" value="ECO:0007669"/>
    <property type="project" value="UniProtKB-KW"/>
</dbReference>
<dbReference type="EMBL" id="JAUKPO010000009">
    <property type="protein sequence ID" value="MDO1447947.1"/>
    <property type="molecule type" value="Genomic_DNA"/>
</dbReference>
<comment type="caution">
    <text evidence="3">The sequence shown here is derived from an EMBL/GenBank/DDBJ whole genome shotgun (WGS) entry which is preliminary data.</text>
</comment>
<gene>
    <name evidence="3" type="ORF">Q0590_16870</name>
</gene>
<dbReference type="Proteomes" id="UP001168528">
    <property type="component" value="Unassembled WGS sequence"/>
</dbReference>